<accession>A0A914HVR5</accession>
<dbReference type="InterPro" id="IPR043162">
    <property type="entry name" value="DOCK_C_lobe_C"/>
</dbReference>
<dbReference type="InterPro" id="IPR027007">
    <property type="entry name" value="C2_DOCK-type_domain"/>
</dbReference>
<feature type="domain" description="DOCKER" evidence="10">
    <location>
        <begin position="2048"/>
        <end position="2530"/>
    </location>
</feature>
<keyword evidence="11" id="KW-1185">Reference proteome</keyword>
<dbReference type="Gene3D" id="2.60.40.150">
    <property type="entry name" value="C2 domain"/>
    <property type="match status" value="1"/>
</dbReference>
<feature type="compositionally biased region" description="Basic and acidic residues" evidence="6">
    <location>
        <begin position="2292"/>
        <end position="2301"/>
    </location>
</feature>
<dbReference type="Gene3D" id="1.25.40.410">
    <property type="match status" value="1"/>
</dbReference>
<dbReference type="InterPro" id="IPR026791">
    <property type="entry name" value="DOCK"/>
</dbReference>
<feature type="compositionally biased region" description="Polar residues" evidence="6">
    <location>
        <begin position="1682"/>
        <end position="1692"/>
    </location>
</feature>
<dbReference type="PROSITE" id="PS50003">
    <property type="entry name" value="PH_DOMAIN"/>
    <property type="match status" value="1"/>
</dbReference>
<dbReference type="InterPro" id="IPR043161">
    <property type="entry name" value="DOCK_C_lobe_A"/>
</dbReference>
<dbReference type="InterPro" id="IPR021816">
    <property type="entry name" value="DOCK_C/D_N"/>
</dbReference>
<dbReference type="InterPro" id="IPR011993">
    <property type="entry name" value="PH-like_dom_sf"/>
</dbReference>
<feature type="domain" description="PH" evidence="7">
    <location>
        <begin position="305"/>
        <end position="412"/>
    </location>
</feature>
<feature type="DNA-binding region" description="HMG box" evidence="3">
    <location>
        <begin position="2"/>
        <end position="68"/>
    </location>
</feature>
<dbReference type="Proteomes" id="UP000887572">
    <property type="component" value="Unplaced"/>
</dbReference>
<feature type="region of interest" description="Disordered" evidence="6">
    <location>
        <begin position="2280"/>
        <end position="2314"/>
    </location>
</feature>
<sequence>MPKRAQSAYFIWMLANREKIKKPGMSVAEVAKAAGVEWGRMSASDKTLWEQKAGDDKKRYEQEMTQYRARLKFQKILTAAALIGTAEALNVTITDNPSPRLPSGPTIQSHLHTQAEVTTILSGASSGGSSTLNTTNSANEQLHLRKFTSAVGKPGQARETREAISKVLSSTNPSRSPPIAEPLDYEHFVGENSALLEHDKDRDLLLFLRDDISGVEVWPRERTAVPSVRQRDIDEAQWLLAMDAIRHYSSPYTVIQFNYSRFCGELKRFDSPQGLNFLRFECDLIADEEKLTMSGQCSVFAAQSDILKEGNLVIVPGDGIVDSFRSEKKRYCVLRKSADESRVYIEVYKQTLAQQQLPTMGMDVKSASIKSTKKGKLLQLSSTESDKRALLFSAENETDLQFWLFSIERALNWNNRETMLTSEEDNVSLNSSGRENSLPLGSCSMHDSESLASEDSGAIRDFSSGFWRSRNAAARALQPPIVERRNLFSLYWDMEPLPEPDGGNSTLGEHLSETEQCNAERSSPIPSSISTAINLMNRPKFGGKRTAPQAPPVEELQNGMLRDDFNQCSEPSTSEFAGEKPAILFTAQLRHLDIRIRLAGKEHSEQIEPFFARAFLYDAGLGTRISEEFHVDFPLPLQHGEVLCQNGLSGAKVSDFSFPSSFSLTDSLPDEKVNGISWVQIRNANKLICSIHNPRPDLFLIVLVERVLSDVPADIYLRANNSIDAKNSSKIQRSLSASVQRLRHLRTLFAWTARPVFPSLCLNSAFASQQQNGISPSSENGGTVDGVGKSSLAKCSLYKCESGRLTDGDLQKLLTEMQKADKMTKLVAFPSAALVLETDVTSVLCEFPMRISPSYLPLRPWKRPTFSPNKPPILPSFELQSFLDQSLNSEPHRGRVNLLYVYPISLNYSTQKTFSRARNISCTVRYVPSSAIKTAQIDKNDPSGAHIFNRTNLNGPFVDSFVCDVQYHEQSPQFNTEVKMELPVALDENDHILFTFHHISISSAVANKNKPFVEHIETPVGYAWLPLVRKDARGLSQLIMSEKCQEFELPVAVNLSYKYHEFKPSFACGLKESSSNLDIKFVENGRPLFRNFFQLCQQLYPNVAKMNKMPSVQTSNSSSDLSFKQASSLKFHGNNTFKNGCSASDIQGHSLSPTHFANEHNLVESIEKLTSIDLDQLIPFFEIVLNRLFSLLTFSKAEDVMLSALGAIICLADQLFMHRKSKRDILRNYVRLYFKCQNQLLKCDAEESTHGAICKCIPLLVHRAQTTKEGTMILVKLFRQLWFLLDCAAKSMAHWLILHNLLIVPRRSRFPTDLYFCLEELFHTLTERIIFMQKECPLESRMANAALGNFIKHCLSLMDRHQIMKELYAVVKKMDVIESKSFRIYKFELLQLLVGHEHWVPLCLPLLTDKFGIVMRGDNFRIEGPPAQAQQQTAKNGGGTGLLAKLFSQIFSPFHGIISESNEVEKFSLYSEHFYMSATYCSMHFPIGLLLQELVASLRDSRDYRRKVIRLVRNLLAKHSQDERYGDTSARSRIAMLTMPLLRLAIENIREIEVASTSTSADSPNHSPMPITDCQSRLSMLTTTPEWGRCHMESGSLSTTQPSSRLSSITMPTMNNTNGTISTDNNNARLTSNGQNGTAVVAVLVEKLDKSEVRDLMLSVLYTLNGLPKKMLAAFWNAQESIQPSKTSPNSDDSSEELPKQQQQHQNVLVDFVRLLELALLLFRYRGRSHHIILQAKRIHSNGRKFDFQKSDASNSFGVSSKFSTLTDMTFGDTFDSKGMADEESKDAEATSFLMDCNLAQEVALIVLETVQTIANQIAAKTRYSTSGNFDAVFLRLLHLQLELLCESWPEAVRLHTLSALAVFVNLFSTRFFNSGPLDCLSLLIKALLLQLNSRIVRVQNSTAALLHLILRSGYDTALTTSSKYPSDFMPLSAADGPKTFLTERLGRPGAQISPVLARLLSEKAVALNNFRFERGLSALESLVGGGPATKGGGINTASSALVLTSLFDKAVLELVKQLRGVLEATQAISDTINDPIQLADLHIQLANSFRGSAALRAEFFDALAAQHLAGAWYSEAAVCQAHSLVIIGKELKSRGLIRPDWALLNVLNDRITAIEGVSENSLGSTQQGGFTVEEFRRKVEELVRVLLLSERYEAVGPVCRLIIPIFEHNNDFKALVGIYAEVQQACSRAAEIKVSGKRHLGTYFKVTFYGKSHFGAEHLTEWVYREPKLTSLAEACDRMVQLVRNSLGHDHVQVTSERSEPNDPTMAFIKVAHVEPCRSPIKQNNNNVMPAKKDNREKGRSNLAMNNREDGLQYGVDEDSDPMGYNLHTNVSTFIQEERLVEQEVPENAPELARTALRRLTLTVENAFPDTRRRQRVVKADETVLNPLELACECLLFKTAQIRHILSAADVPRGCHSHTGTTVGKDALKKLDLKKLQLFLQGSVSPSVNAGLLAYAETFTSPVQKLRYGKEGICRLVAALRTLIGELNEALAVNEAAMGGERIEYQQMLRRSFDGMLERLPTFFDGEKFLLNPSQDGRTAAIGIANSQLMNGVLGRLSHIGGTAAEMHIFDSISGLNA</sequence>
<dbReference type="SUPFAM" id="SSF50729">
    <property type="entry name" value="PH domain-like"/>
    <property type="match status" value="1"/>
</dbReference>
<protein>
    <submittedName>
        <fullName evidence="12">Uncharacterized protein</fullName>
    </submittedName>
</protein>
<dbReference type="Gene3D" id="2.30.29.30">
    <property type="entry name" value="Pleckstrin-homology domain (PH domain)/Phosphotyrosine-binding domain (PTB)"/>
    <property type="match status" value="1"/>
</dbReference>
<reference evidence="12" key="1">
    <citation type="submission" date="2022-11" db="UniProtKB">
        <authorList>
            <consortium name="WormBaseParasite"/>
        </authorList>
    </citation>
    <scope>IDENTIFICATION</scope>
</reference>
<dbReference type="InterPro" id="IPR009071">
    <property type="entry name" value="HMG_box_dom"/>
</dbReference>
<comment type="similarity">
    <text evidence="4">Belongs to the DOCK family.</text>
</comment>
<evidence type="ECO:0000259" key="10">
    <source>
        <dbReference type="PROSITE" id="PS51651"/>
    </source>
</evidence>
<keyword evidence="3" id="KW-0238">DNA-binding</keyword>
<dbReference type="Gene3D" id="1.10.30.10">
    <property type="entry name" value="High mobility group box domain"/>
    <property type="match status" value="1"/>
</dbReference>
<evidence type="ECO:0000259" key="9">
    <source>
        <dbReference type="PROSITE" id="PS51650"/>
    </source>
</evidence>
<evidence type="ECO:0000256" key="5">
    <source>
        <dbReference type="SAM" id="Coils"/>
    </source>
</evidence>
<feature type="domain" description="HMG box" evidence="8">
    <location>
        <begin position="2"/>
        <end position="68"/>
    </location>
</feature>
<dbReference type="InterPro" id="IPR027357">
    <property type="entry name" value="DOCKER_dom"/>
</dbReference>
<dbReference type="PROSITE" id="PS51650">
    <property type="entry name" value="C2_DOCK"/>
    <property type="match status" value="1"/>
</dbReference>
<dbReference type="InterPro" id="IPR001849">
    <property type="entry name" value="PH_domain"/>
</dbReference>
<dbReference type="PRINTS" id="PR00886">
    <property type="entry name" value="HIGHMOBLTY12"/>
</dbReference>
<dbReference type="InterPro" id="IPR046769">
    <property type="entry name" value="DOCKER_Lobe_A"/>
</dbReference>
<evidence type="ECO:0000259" key="8">
    <source>
        <dbReference type="PROSITE" id="PS50118"/>
    </source>
</evidence>
<dbReference type="GO" id="GO:0003677">
    <property type="term" value="F:DNA binding"/>
    <property type="evidence" value="ECO:0007669"/>
    <property type="project" value="UniProtKB-UniRule"/>
</dbReference>
<feature type="region of interest" description="Disordered" evidence="6">
    <location>
        <begin position="1682"/>
        <end position="1702"/>
    </location>
</feature>
<dbReference type="InterPro" id="IPR046773">
    <property type="entry name" value="DOCKER_Lobe_C"/>
</dbReference>
<dbReference type="PROSITE" id="PS50118">
    <property type="entry name" value="HMG_BOX_2"/>
    <property type="match status" value="1"/>
</dbReference>
<name>A0A914HVR5_GLORO</name>
<dbReference type="Gene3D" id="1.20.58.740">
    <property type="match status" value="1"/>
</dbReference>
<dbReference type="InterPro" id="IPR016024">
    <property type="entry name" value="ARM-type_fold"/>
</dbReference>
<dbReference type="Pfam" id="PF11878">
    <property type="entry name" value="DOCK_C-D_N"/>
    <property type="match status" value="1"/>
</dbReference>
<dbReference type="CDD" id="cd11684">
    <property type="entry name" value="DHR2_DOCK"/>
    <property type="match status" value="1"/>
</dbReference>
<dbReference type="Pfam" id="PF00505">
    <property type="entry name" value="HMG_box"/>
    <property type="match status" value="1"/>
</dbReference>
<dbReference type="Pfam" id="PF06920">
    <property type="entry name" value="DHR-2_Lobe_A"/>
    <property type="match status" value="1"/>
</dbReference>
<dbReference type="PANTHER" id="PTHR23317:SF26">
    <property type="entry name" value="ZIZIMIN, ISOFORM K"/>
    <property type="match status" value="1"/>
</dbReference>
<dbReference type="SMART" id="SM00398">
    <property type="entry name" value="HMG"/>
    <property type="match status" value="1"/>
</dbReference>
<dbReference type="SUPFAM" id="SSF48371">
    <property type="entry name" value="ARM repeat"/>
    <property type="match status" value="1"/>
</dbReference>
<dbReference type="PANTHER" id="PTHR23317">
    <property type="entry name" value="DEDICATOR OF CYTOKINESIS DOCK"/>
    <property type="match status" value="1"/>
</dbReference>
<evidence type="ECO:0000259" key="7">
    <source>
        <dbReference type="PROSITE" id="PS50003"/>
    </source>
</evidence>
<evidence type="ECO:0000256" key="2">
    <source>
        <dbReference type="ARBA" id="ARBA00022658"/>
    </source>
</evidence>
<evidence type="ECO:0000256" key="3">
    <source>
        <dbReference type="PROSITE-ProRule" id="PRU00267"/>
    </source>
</evidence>
<organism evidence="11 12">
    <name type="scientific">Globodera rostochiensis</name>
    <name type="common">Golden nematode worm</name>
    <name type="synonym">Heterodera rostochiensis</name>
    <dbReference type="NCBI Taxonomy" id="31243"/>
    <lineage>
        <taxon>Eukaryota</taxon>
        <taxon>Metazoa</taxon>
        <taxon>Ecdysozoa</taxon>
        <taxon>Nematoda</taxon>
        <taxon>Chromadorea</taxon>
        <taxon>Rhabditida</taxon>
        <taxon>Tylenchina</taxon>
        <taxon>Tylenchomorpha</taxon>
        <taxon>Tylenchoidea</taxon>
        <taxon>Heteroderidae</taxon>
        <taxon>Heteroderinae</taxon>
        <taxon>Globodera</taxon>
    </lineage>
</organism>
<feature type="domain" description="C2 DOCK-type" evidence="9">
    <location>
        <begin position="896"/>
        <end position="1096"/>
    </location>
</feature>
<dbReference type="Pfam" id="PF20421">
    <property type="entry name" value="DHR-2_Lobe_C"/>
    <property type="match status" value="1"/>
</dbReference>
<dbReference type="GO" id="GO:0007264">
    <property type="term" value="P:small GTPase-mediated signal transduction"/>
    <property type="evidence" value="ECO:0007669"/>
    <property type="project" value="InterPro"/>
</dbReference>
<evidence type="ECO:0000313" key="11">
    <source>
        <dbReference type="Proteomes" id="UP000887572"/>
    </source>
</evidence>
<dbReference type="SUPFAM" id="SSF47095">
    <property type="entry name" value="HMG-box"/>
    <property type="match status" value="1"/>
</dbReference>
<evidence type="ECO:0000313" key="12">
    <source>
        <dbReference type="WBParaSite" id="Gr19_v10_g4938.t1"/>
    </source>
</evidence>
<dbReference type="InterPro" id="IPR035892">
    <property type="entry name" value="C2_domain_sf"/>
</dbReference>
<feature type="coiled-coil region" evidence="5">
    <location>
        <begin position="50"/>
        <end position="77"/>
    </location>
</feature>
<keyword evidence="1" id="KW-0597">Phosphoprotein</keyword>
<evidence type="ECO:0000256" key="6">
    <source>
        <dbReference type="SAM" id="MobiDB-lite"/>
    </source>
</evidence>
<dbReference type="GO" id="GO:0005634">
    <property type="term" value="C:nucleus"/>
    <property type="evidence" value="ECO:0007669"/>
    <property type="project" value="UniProtKB-UniRule"/>
</dbReference>
<proteinExistence type="inferred from homology"/>
<evidence type="ECO:0000256" key="4">
    <source>
        <dbReference type="PROSITE-ProRule" id="PRU00983"/>
    </source>
</evidence>
<dbReference type="WBParaSite" id="Gr19_v10_g4938.t1">
    <property type="protein sequence ID" value="Gr19_v10_g4938.t1"/>
    <property type="gene ID" value="Gr19_v10_g4938"/>
</dbReference>
<dbReference type="Pfam" id="PF14429">
    <property type="entry name" value="DOCK-C2"/>
    <property type="match status" value="1"/>
</dbReference>
<dbReference type="InterPro" id="IPR036910">
    <property type="entry name" value="HMG_box_dom_sf"/>
</dbReference>
<dbReference type="CDD" id="cd21994">
    <property type="entry name" value="HMG-box_SSRP1-like"/>
    <property type="match status" value="1"/>
</dbReference>
<keyword evidence="5" id="KW-0175">Coiled coil</keyword>
<evidence type="ECO:0000256" key="1">
    <source>
        <dbReference type="ARBA" id="ARBA00022553"/>
    </source>
</evidence>
<dbReference type="PROSITE" id="PS51651">
    <property type="entry name" value="DOCKER"/>
    <property type="match status" value="1"/>
</dbReference>
<keyword evidence="3" id="KW-0539">Nucleus</keyword>
<dbReference type="GO" id="GO:0005085">
    <property type="term" value="F:guanyl-nucleotide exchange factor activity"/>
    <property type="evidence" value="ECO:0007669"/>
    <property type="project" value="UniProtKB-KW"/>
</dbReference>
<keyword evidence="2" id="KW-0344">Guanine-nucleotide releasing factor</keyword>